<proteinExistence type="predicted"/>
<dbReference type="OrthoDB" id="8595425at2"/>
<dbReference type="RefSeq" id="WP_006284119.1">
    <property type="nucleotide sequence ID" value="NZ_BALG01000015.1"/>
</dbReference>
<dbReference type="InterPro" id="IPR025438">
    <property type="entry name" value="DUF4180"/>
</dbReference>
<dbReference type="PANTHER" id="PTHR43252:SF6">
    <property type="entry name" value="NEGATIVE TRANSCRIPTION REGULATOR PADR"/>
    <property type="match status" value="1"/>
</dbReference>
<reference evidence="3 4" key="1">
    <citation type="submission" date="2012-10" db="EMBL/GenBank/DDBJ databases">
        <title>Draft Genome Sequence of Paenibacillus popilliae ATCC 14706T.</title>
        <authorList>
            <person name="Iiyama K."/>
            <person name="Mori K."/>
            <person name="Mon H."/>
            <person name="Chieda Y."/>
            <person name="Lee J.M."/>
            <person name="Kusakabe T."/>
            <person name="Tashiro K."/>
            <person name="Asano S."/>
            <person name="Yasunaga-Aoki C."/>
            <person name="Shimizu S."/>
        </authorList>
    </citation>
    <scope>NUCLEOTIDE SEQUENCE [LARGE SCALE GENOMIC DNA]</scope>
    <source>
        <strain evidence="3 4">ATCC 14706</strain>
    </source>
</reference>
<dbReference type="InterPro" id="IPR036388">
    <property type="entry name" value="WH-like_DNA-bd_sf"/>
</dbReference>
<feature type="domain" description="Transcription regulator PadR N-terminal" evidence="1">
    <location>
        <begin position="7"/>
        <end position="80"/>
    </location>
</feature>
<evidence type="ECO:0000313" key="3">
    <source>
        <dbReference type="EMBL" id="GAC40884.1"/>
    </source>
</evidence>
<organism evidence="3 4">
    <name type="scientific">Paenibacillus popilliae ATCC 14706</name>
    <dbReference type="NCBI Taxonomy" id="1212764"/>
    <lineage>
        <taxon>Bacteria</taxon>
        <taxon>Bacillati</taxon>
        <taxon>Bacillota</taxon>
        <taxon>Bacilli</taxon>
        <taxon>Bacillales</taxon>
        <taxon>Paenibacillaceae</taxon>
        <taxon>Paenibacillus</taxon>
    </lineage>
</organism>
<dbReference type="Pfam" id="PF03551">
    <property type="entry name" value="PadR"/>
    <property type="match status" value="1"/>
</dbReference>
<evidence type="ECO:0000313" key="4">
    <source>
        <dbReference type="Proteomes" id="UP000029453"/>
    </source>
</evidence>
<dbReference type="SUPFAM" id="SSF46785">
    <property type="entry name" value="Winged helix' DNA-binding domain"/>
    <property type="match status" value="1"/>
</dbReference>
<feature type="domain" description="DUF4180" evidence="2">
    <location>
        <begin position="212"/>
        <end position="316"/>
    </location>
</feature>
<dbReference type="AlphaFoldDB" id="M9LXV9"/>
<gene>
    <name evidence="3" type="ORF">PPOP_0213</name>
</gene>
<accession>M9LXV9</accession>
<comment type="caution">
    <text evidence="3">The sequence shown here is derived from an EMBL/GenBank/DDBJ whole genome shotgun (WGS) entry which is preliminary data.</text>
</comment>
<dbReference type="InterPro" id="IPR005149">
    <property type="entry name" value="Tscrpt_reg_PadR_N"/>
</dbReference>
<protein>
    <submittedName>
        <fullName evidence="3">Predicted transcriptional regulators</fullName>
    </submittedName>
</protein>
<keyword evidence="4" id="KW-1185">Reference proteome</keyword>
<dbReference type="Proteomes" id="UP000029453">
    <property type="component" value="Unassembled WGS sequence"/>
</dbReference>
<dbReference type="InterPro" id="IPR036390">
    <property type="entry name" value="WH_DNA-bd_sf"/>
</dbReference>
<evidence type="ECO:0000259" key="2">
    <source>
        <dbReference type="Pfam" id="PF13788"/>
    </source>
</evidence>
<dbReference type="Gene3D" id="1.10.10.10">
    <property type="entry name" value="Winged helix-like DNA-binding domain superfamily/Winged helix DNA-binding domain"/>
    <property type="match status" value="1"/>
</dbReference>
<name>M9LXV9_PAEPP</name>
<dbReference type="EMBL" id="BALG01000015">
    <property type="protein sequence ID" value="GAC40884.1"/>
    <property type="molecule type" value="Genomic_DNA"/>
</dbReference>
<dbReference type="PANTHER" id="PTHR43252">
    <property type="entry name" value="TRANSCRIPTIONAL REGULATOR YQJI"/>
    <property type="match status" value="1"/>
</dbReference>
<dbReference type="Pfam" id="PF13788">
    <property type="entry name" value="DUF4180"/>
    <property type="match status" value="1"/>
</dbReference>
<sequence>MSINYAVLGILSYEPMTGYDLKKIIQESPFMYWSGNSNQIYKALVELSDKGFVTNEVRHQESLPSKKIYTITKEGLEALKDWVLSSPEPCEFKKPFLVQLAWSKQLNSNELDALLTDYENQIKMQMMIQQDSKQKMIFSPKRTLLEATVWDLIHENITLSYTNELKWIQNVRDIISGIENEADRVNHIDMEVAQNGKEDLKMEYVFMDKGAVKYIHFTFAETPLCTENVSDIISICVENNTNFVLFDSEALSDEFFNLRTGVAGAVLQKFTMYRIKAAAVITDQQRIKGKFKNMLAENNKRGDFRSFESIIDAENWFLTIK</sequence>
<evidence type="ECO:0000259" key="1">
    <source>
        <dbReference type="Pfam" id="PF03551"/>
    </source>
</evidence>